<dbReference type="GO" id="GO:0043332">
    <property type="term" value="C:mating projection tip"/>
    <property type="evidence" value="ECO:0007669"/>
    <property type="project" value="TreeGrafter"/>
</dbReference>
<dbReference type="GO" id="GO:0000747">
    <property type="term" value="P:conjugation with cellular fusion"/>
    <property type="evidence" value="ECO:0007669"/>
    <property type="project" value="TreeGrafter"/>
</dbReference>
<keyword evidence="2" id="KW-0472">Membrane</keyword>
<proteinExistence type="predicted"/>
<dbReference type="EMBL" id="JAULSV010000001">
    <property type="protein sequence ID" value="KAK0654797.1"/>
    <property type="molecule type" value="Genomic_DNA"/>
</dbReference>
<keyword evidence="2" id="KW-1133">Transmembrane helix</keyword>
<dbReference type="Proteomes" id="UP001174936">
    <property type="component" value="Unassembled WGS sequence"/>
</dbReference>
<feature type="transmembrane region" description="Helical" evidence="2">
    <location>
        <begin position="202"/>
        <end position="229"/>
    </location>
</feature>
<feature type="transmembrane region" description="Helical" evidence="2">
    <location>
        <begin position="128"/>
        <end position="147"/>
    </location>
</feature>
<dbReference type="GO" id="GO:0016020">
    <property type="term" value="C:membrane"/>
    <property type="evidence" value="ECO:0007669"/>
    <property type="project" value="InterPro"/>
</dbReference>
<name>A0AA39YLI2_9PEZI</name>
<evidence type="ECO:0000313" key="4">
    <source>
        <dbReference type="Proteomes" id="UP001174936"/>
    </source>
</evidence>
<evidence type="ECO:0000256" key="1">
    <source>
        <dbReference type="SAM" id="MobiDB-lite"/>
    </source>
</evidence>
<keyword evidence="2" id="KW-0812">Transmembrane</keyword>
<evidence type="ECO:0000313" key="3">
    <source>
        <dbReference type="EMBL" id="KAK0654797.1"/>
    </source>
</evidence>
<gene>
    <name evidence="3" type="ORF">B0T16DRAFT_763</name>
</gene>
<dbReference type="AlphaFoldDB" id="A0AA39YLI2"/>
<accession>A0AA39YLI2</accession>
<feature type="region of interest" description="Disordered" evidence="1">
    <location>
        <begin position="260"/>
        <end position="283"/>
    </location>
</feature>
<evidence type="ECO:0000256" key="2">
    <source>
        <dbReference type="SAM" id="Phobius"/>
    </source>
</evidence>
<comment type="caution">
    <text evidence="3">The sequence shown here is derived from an EMBL/GenBank/DDBJ whole genome shotgun (WGS) entry which is preliminary data.</text>
</comment>
<keyword evidence="4" id="KW-1185">Reference proteome</keyword>
<dbReference type="PANTHER" id="PTHR28092">
    <property type="entry name" value="FACTOR-INDUCED GENE 1 PROTEIN"/>
    <property type="match status" value="1"/>
</dbReference>
<reference evidence="3" key="1">
    <citation type="submission" date="2023-06" db="EMBL/GenBank/DDBJ databases">
        <title>Genome-scale phylogeny and comparative genomics of the fungal order Sordariales.</title>
        <authorList>
            <consortium name="Lawrence Berkeley National Laboratory"/>
            <person name="Hensen N."/>
            <person name="Bonometti L."/>
            <person name="Westerberg I."/>
            <person name="Brannstrom I.O."/>
            <person name="Guillou S."/>
            <person name="Cros-Aarteil S."/>
            <person name="Calhoun S."/>
            <person name="Haridas S."/>
            <person name="Kuo A."/>
            <person name="Mondo S."/>
            <person name="Pangilinan J."/>
            <person name="Riley R."/>
            <person name="Labutti K."/>
            <person name="Andreopoulos B."/>
            <person name="Lipzen A."/>
            <person name="Chen C."/>
            <person name="Yanf M."/>
            <person name="Daum C."/>
            <person name="Ng V."/>
            <person name="Clum A."/>
            <person name="Steindorff A."/>
            <person name="Ohm R."/>
            <person name="Martin F."/>
            <person name="Silar P."/>
            <person name="Natvig D."/>
            <person name="Lalanne C."/>
            <person name="Gautier V."/>
            <person name="Ament-Velasquez S.L."/>
            <person name="Kruys A."/>
            <person name="Hutchinson M.I."/>
            <person name="Powell A.J."/>
            <person name="Barry K."/>
            <person name="Miller A.N."/>
            <person name="Grigoriev I.V."/>
            <person name="Debuchy R."/>
            <person name="Gladieux P."/>
            <person name="Thoren M.H."/>
            <person name="Johannesson H."/>
        </authorList>
    </citation>
    <scope>NUCLEOTIDE SEQUENCE</scope>
    <source>
        <strain evidence="3">SMH2532-1</strain>
    </source>
</reference>
<dbReference type="InterPro" id="IPR033481">
    <property type="entry name" value="Dni1/Fig1"/>
</dbReference>
<organism evidence="3 4">
    <name type="scientific">Cercophora newfieldiana</name>
    <dbReference type="NCBI Taxonomy" id="92897"/>
    <lineage>
        <taxon>Eukaryota</taxon>
        <taxon>Fungi</taxon>
        <taxon>Dikarya</taxon>
        <taxon>Ascomycota</taxon>
        <taxon>Pezizomycotina</taxon>
        <taxon>Sordariomycetes</taxon>
        <taxon>Sordariomycetidae</taxon>
        <taxon>Sordariales</taxon>
        <taxon>Lasiosphaeriaceae</taxon>
        <taxon>Cercophora</taxon>
    </lineage>
</organism>
<feature type="transmembrane region" description="Helical" evidence="2">
    <location>
        <begin position="159"/>
        <end position="182"/>
    </location>
</feature>
<protein>
    <submittedName>
        <fullName evidence="3">Ca2+ regulator and membrane fusion protein Fig1-domain-containing protein</fullName>
    </submittedName>
</protein>
<sequence length="283" mass="30741">MYPITSQWKSAGKELIRRIVSLRRPVQVLNCGAIIVHCLLLTSCSSPNFLADIFICSFSSKSAQSADPQLEIRVGYFFLCAKTERDTHWACGNNDYVREHLLGQADPFSIHRTAYDLQNEAISSSMNIVSAISILISIFLVSSFPLIRQGGADSLRYDWWFMPGFIANPVMGITSCLLAAVWQHSVAATAAPLMQYLSQGAVTAVVGPVATALAWTAFCLSTITGVITVRAGYAITYRRDWVDEISSIASSESSEEIVSLTGSNAQDDEGSGIEMAPIRAGAR</sequence>
<dbReference type="Pfam" id="PF12351">
    <property type="entry name" value="Fig1"/>
    <property type="match status" value="1"/>
</dbReference>
<dbReference type="PANTHER" id="PTHR28092:SF1">
    <property type="entry name" value="FACTOR-INDUCED GENE 1 PROTEIN"/>
    <property type="match status" value="1"/>
</dbReference>